<dbReference type="EMBL" id="SRMD01000068">
    <property type="protein sequence ID" value="TQW15576.1"/>
    <property type="molecule type" value="Genomic_DNA"/>
</dbReference>
<evidence type="ECO:0000313" key="2">
    <source>
        <dbReference type="Proteomes" id="UP000316012"/>
    </source>
</evidence>
<name>A0ABY3BEW8_LACGS</name>
<reference evidence="1 2" key="1">
    <citation type="submission" date="2019-04" db="EMBL/GenBank/DDBJ databases">
        <title>Lactobacillus gasseri 7171 assembly.</title>
        <authorList>
            <person name="Joris B.R."/>
            <person name="Giguere D."/>
        </authorList>
    </citation>
    <scope>NUCLEOTIDE SEQUENCE [LARGE SCALE GENOMIC DNA]</scope>
    <source>
        <strain evidence="1 2">7171</strain>
    </source>
</reference>
<proteinExistence type="predicted"/>
<sequence>MAAIQNKDEKQIVHLLHSKQAVGKQMHQALLTFKHNYTGVLLELLQRLS</sequence>
<evidence type="ECO:0000313" key="1">
    <source>
        <dbReference type="EMBL" id="TQW15576.1"/>
    </source>
</evidence>
<organism evidence="1 2">
    <name type="scientific">Lactobacillus gasseri</name>
    <dbReference type="NCBI Taxonomy" id="1596"/>
    <lineage>
        <taxon>Bacteria</taxon>
        <taxon>Bacillati</taxon>
        <taxon>Bacillota</taxon>
        <taxon>Bacilli</taxon>
        <taxon>Lactobacillales</taxon>
        <taxon>Lactobacillaceae</taxon>
        <taxon>Lactobacillus</taxon>
    </lineage>
</organism>
<accession>A0ABY3BEW8</accession>
<comment type="caution">
    <text evidence="1">The sequence shown here is derived from an EMBL/GenBank/DDBJ whole genome shotgun (WGS) entry which is preliminary data.</text>
</comment>
<protein>
    <recommendedName>
        <fullName evidence="3">Transposase</fullName>
    </recommendedName>
</protein>
<evidence type="ECO:0008006" key="3">
    <source>
        <dbReference type="Google" id="ProtNLM"/>
    </source>
</evidence>
<gene>
    <name evidence="1" type="ORF">FIPPAONL_00720</name>
</gene>
<dbReference type="Proteomes" id="UP000316012">
    <property type="component" value="Unassembled WGS sequence"/>
</dbReference>
<keyword evidence="2" id="KW-1185">Reference proteome</keyword>